<gene>
    <name evidence="2" type="ORF">OB955_13680</name>
</gene>
<evidence type="ECO:0000313" key="3">
    <source>
        <dbReference type="Proteomes" id="UP001320972"/>
    </source>
</evidence>
<feature type="compositionally biased region" description="Low complexity" evidence="1">
    <location>
        <begin position="374"/>
        <end position="384"/>
    </location>
</feature>
<name>A0ABT2QFT3_9EURY</name>
<dbReference type="Gene3D" id="2.70.98.10">
    <property type="match status" value="1"/>
</dbReference>
<feature type="compositionally biased region" description="Gly residues" evidence="1">
    <location>
        <begin position="1"/>
        <end position="16"/>
    </location>
</feature>
<dbReference type="InterPro" id="IPR027839">
    <property type="entry name" value="DUF4432"/>
</dbReference>
<sequence>MNGNGNGSRNGNGSGSERGLRGTTGPRISTDFAYRGIETAILENEALRVMVLTGKGGDIVEFRDKRTDVDVLWRTPHEWTPPRERYVPTASETAWNEHYPGGWQVNLPVAGGGWEIDGSAYGIHGESALLPWDAEVVRDDSEAVTLRLTVDLVRYPFSVERELTLPAGESRLEIDESVTNLGEVPLEYVWQQHVTLGRPLLSADARLDFPSATGVNAEYGADFPNARLEGDATYDWPHSPGRDGGTVDLREIPGPDSTIHDQSFLVDLEEGWYALTNPDLDLGFALTFPLDPFECVWYWQALGGYHESPWFNRNYNVGLEPTTAYPGGDVPDAQRANGTMKEIEPGETIDASFTATTYGGLESVSSVDEDGTVEGENGSGNESE</sequence>
<reference evidence="2 3" key="1">
    <citation type="submission" date="2022-09" db="EMBL/GenBank/DDBJ databases">
        <title>Enrichment on poylsaccharides allowed isolation of novel metabolic and taxonomic groups of Haloarchaea.</title>
        <authorList>
            <person name="Sorokin D.Y."/>
            <person name="Elcheninov A.G."/>
            <person name="Khizhniak T.V."/>
            <person name="Kolganova T.V."/>
            <person name="Kublanov I.V."/>
        </authorList>
    </citation>
    <scope>NUCLEOTIDE SEQUENCE [LARGE SCALE GENOMIC DNA]</scope>
    <source>
        <strain evidence="2 3">AArc-m2/3/4</strain>
    </source>
</reference>
<comment type="caution">
    <text evidence="2">The sequence shown here is derived from an EMBL/GenBank/DDBJ whole genome shotgun (WGS) entry which is preliminary data.</text>
</comment>
<dbReference type="Proteomes" id="UP001320972">
    <property type="component" value="Unassembled WGS sequence"/>
</dbReference>
<evidence type="ECO:0000256" key="1">
    <source>
        <dbReference type="SAM" id="MobiDB-lite"/>
    </source>
</evidence>
<dbReference type="SUPFAM" id="SSF74650">
    <property type="entry name" value="Galactose mutarotase-like"/>
    <property type="match status" value="1"/>
</dbReference>
<proteinExistence type="predicted"/>
<dbReference type="InterPro" id="IPR011013">
    <property type="entry name" value="Gal_mutarotase_sf_dom"/>
</dbReference>
<dbReference type="Pfam" id="PF14486">
    <property type="entry name" value="DUF4432"/>
    <property type="match status" value="1"/>
</dbReference>
<feature type="region of interest" description="Disordered" evidence="1">
    <location>
        <begin position="1"/>
        <end position="27"/>
    </location>
</feature>
<evidence type="ECO:0000313" key="2">
    <source>
        <dbReference type="EMBL" id="MCU4973784.1"/>
    </source>
</evidence>
<keyword evidence="3" id="KW-1185">Reference proteome</keyword>
<organism evidence="2 3">
    <name type="scientific">Natronoglomus mannanivorans</name>
    <dbReference type="NCBI Taxonomy" id="2979990"/>
    <lineage>
        <taxon>Archaea</taxon>
        <taxon>Methanobacteriati</taxon>
        <taxon>Methanobacteriota</taxon>
        <taxon>Stenosarchaea group</taxon>
        <taxon>Halobacteria</taxon>
        <taxon>Halobacteriales</taxon>
        <taxon>Natrialbaceae</taxon>
        <taxon>Natronoglomus</taxon>
    </lineage>
</organism>
<accession>A0ABT2QFT3</accession>
<dbReference type="RefSeq" id="WP_338008129.1">
    <property type="nucleotide sequence ID" value="NZ_JAOPKB010000008.1"/>
</dbReference>
<protein>
    <submittedName>
        <fullName evidence="2">Aldose 1-epimerase</fullName>
    </submittedName>
</protein>
<dbReference type="InterPro" id="IPR014718">
    <property type="entry name" value="GH-type_carb-bd"/>
</dbReference>
<dbReference type="EMBL" id="JAOPKB010000008">
    <property type="protein sequence ID" value="MCU4973784.1"/>
    <property type="molecule type" value="Genomic_DNA"/>
</dbReference>
<dbReference type="CDD" id="cd01081">
    <property type="entry name" value="Aldose_epim"/>
    <property type="match status" value="1"/>
</dbReference>
<feature type="region of interest" description="Disordered" evidence="1">
    <location>
        <begin position="360"/>
        <end position="384"/>
    </location>
</feature>